<dbReference type="Proteomes" id="UP000828797">
    <property type="component" value="Segment"/>
</dbReference>
<protein>
    <submittedName>
        <fullName evidence="2">DNA helicase</fullName>
    </submittedName>
</protein>
<dbReference type="RefSeq" id="YP_010648435.1">
    <property type="nucleotide sequence ID" value="NC_070758.1"/>
</dbReference>
<keyword evidence="2" id="KW-0347">Helicase</keyword>
<keyword evidence="2" id="KW-0547">Nucleotide-binding</keyword>
<dbReference type="EMBL" id="MZ592920">
    <property type="protein sequence ID" value="QYW05803.1"/>
    <property type="molecule type" value="Genomic_DNA"/>
</dbReference>
<dbReference type="EMBL" id="MZ592920">
    <property type="protein sequence ID" value="QYW05847.1"/>
    <property type="molecule type" value="Genomic_DNA"/>
</dbReference>
<keyword evidence="3" id="KW-1185">Reference proteome</keyword>
<dbReference type="GeneID" id="77923830"/>
<keyword evidence="2" id="KW-0067">ATP-binding</keyword>
<dbReference type="SUPFAM" id="SSF52540">
    <property type="entry name" value="P-loop containing nucleoside triphosphate hydrolases"/>
    <property type="match status" value="1"/>
</dbReference>
<dbReference type="RefSeq" id="YP_010648391.1">
    <property type="nucleotide sequence ID" value="NC_070758.1"/>
</dbReference>
<dbReference type="KEGG" id="vg:77923830"/>
<name>A0AAE7WUM6_9CAUD</name>
<dbReference type="GeneID" id="77923874"/>
<evidence type="ECO:0000313" key="2">
    <source>
        <dbReference type="EMBL" id="QYW05803.1"/>
    </source>
</evidence>
<feature type="coiled-coil region" evidence="1">
    <location>
        <begin position="76"/>
        <end position="103"/>
    </location>
</feature>
<proteinExistence type="predicted"/>
<dbReference type="Gene3D" id="3.40.50.300">
    <property type="entry name" value="P-loop containing nucleotide triphosphate hydrolases"/>
    <property type="match status" value="1"/>
</dbReference>
<dbReference type="InterPro" id="IPR027417">
    <property type="entry name" value="P-loop_NTPase"/>
</dbReference>
<dbReference type="GO" id="GO:0004386">
    <property type="term" value="F:helicase activity"/>
    <property type="evidence" value="ECO:0007669"/>
    <property type="project" value="UniProtKB-KW"/>
</dbReference>
<sequence>MLDKLLLATLANRNRYKALKSAVPMDDIGTSTKWLLTSFGSYFEKHPKAQTVDYDVLETMVRLKLEGDAAAPALKLIEAARGIKATEDQIKQVTEQLYEMQLAGTAARLVNEYNDGDEIDLAYELYRTAMETRKLLGTSMESMFKDPDIHEILEEQKQDIGLKFRQVCLQEHMKGLMPPISVAVCAPVDAGKTSFLADALTFMAPQAERMWPGRPILWLSNEGVTREIWPRVYSAALGKSGDKLVEYTKDQLYSEYTKAIGGDRRKIKLLDVHGWGLPQVASLIEEMNPIIVVFDMLANFKLPGVEKKHEKMEGLFQEVREMAALHDFLAISTVQLSAEGYDMLYPPGTALKDTKIGVQGALDIQLMMGRLNDPAYEQIRGFSLPKNKRKIIGKSSNMQAEVIFQPDIARFVDN</sequence>
<keyword evidence="1" id="KW-0175">Coiled coil</keyword>
<accession>A0AAE7WUM6</accession>
<organism evidence="2 3">
    <name type="scientific">Vibrio phage vB_VpaP_G1</name>
    <dbReference type="NCBI Taxonomy" id="2862773"/>
    <lineage>
        <taxon>Viruses</taxon>
        <taxon>Duplodnaviria</taxon>
        <taxon>Heunggongvirae</taxon>
        <taxon>Uroviricota</taxon>
        <taxon>Caudoviricetes</taxon>
        <taxon>Autographivirales</taxon>
        <taxon>Youngvirus</taxon>
        <taxon>Youngvirus G1</taxon>
    </lineage>
</organism>
<dbReference type="KEGG" id="vg:77923874"/>
<keyword evidence="2" id="KW-0378">Hydrolase</keyword>
<evidence type="ECO:0000256" key="1">
    <source>
        <dbReference type="SAM" id="Coils"/>
    </source>
</evidence>
<dbReference type="Pfam" id="PF13481">
    <property type="entry name" value="AAA_25"/>
    <property type="match status" value="1"/>
</dbReference>
<evidence type="ECO:0000313" key="3">
    <source>
        <dbReference type="Proteomes" id="UP000828797"/>
    </source>
</evidence>
<reference evidence="2" key="1">
    <citation type="submission" date="2021-07" db="EMBL/GenBank/DDBJ databases">
        <authorList>
            <person name="Wang J."/>
            <person name="Yang M."/>
        </authorList>
    </citation>
    <scope>NUCLEOTIDE SEQUENCE</scope>
</reference>